<protein>
    <submittedName>
        <fullName evidence="2">Uncharacterized protein</fullName>
    </submittedName>
</protein>
<accession>A0ABD1WVB0</accession>
<feature type="region of interest" description="Disordered" evidence="1">
    <location>
        <begin position="1"/>
        <end position="42"/>
    </location>
</feature>
<evidence type="ECO:0000313" key="2">
    <source>
        <dbReference type="EMBL" id="KAL2553650.1"/>
    </source>
</evidence>
<feature type="compositionally biased region" description="Polar residues" evidence="1">
    <location>
        <begin position="7"/>
        <end position="16"/>
    </location>
</feature>
<gene>
    <name evidence="2" type="ORF">Fot_07269</name>
</gene>
<keyword evidence="3" id="KW-1185">Reference proteome</keyword>
<organism evidence="2 3">
    <name type="scientific">Forsythia ovata</name>
    <dbReference type="NCBI Taxonomy" id="205694"/>
    <lineage>
        <taxon>Eukaryota</taxon>
        <taxon>Viridiplantae</taxon>
        <taxon>Streptophyta</taxon>
        <taxon>Embryophyta</taxon>
        <taxon>Tracheophyta</taxon>
        <taxon>Spermatophyta</taxon>
        <taxon>Magnoliopsida</taxon>
        <taxon>eudicotyledons</taxon>
        <taxon>Gunneridae</taxon>
        <taxon>Pentapetalae</taxon>
        <taxon>asterids</taxon>
        <taxon>lamiids</taxon>
        <taxon>Lamiales</taxon>
        <taxon>Oleaceae</taxon>
        <taxon>Forsythieae</taxon>
        <taxon>Forsythia</taxon>
    </lineage>
</organism>
<dbReference type="EMBL" id="JBFOLJ010000002">
    <property type="protein sequence ID" value="KAL2553650.1"/>
    <property type="molecule type" value="Genomic_DNA"/>
</dbReference>
<evidence type="ECO:0000313" key="3">
    <source>
        <dbReference type="Proteomes" id="UP001604277"/>
    </source>
</evidence>
<reference evidence="3" key="1">
    <citation type="submission" date="2024-07" db="EMBL/GenBank/DDBJ databases">
        <title>Two chromosome-level genome assemblies of Korean endemic species Abeliophyllum distichum and Forsythia ovata (Oleaceae).</title>
        <authorList>
            <person name="Jang H."/>
        </authorList>
    </citation>
    <scope>NUCLEOTIDE SEQUENCE [LARGE SCALE GENOMIC DNA]</scope>
</reference>
<sequence length="106" mass="12146">MSDEDGNTCTRQTSEQPEGGDERASEVTQPPKRGRRSTARMARNMEVMAQQMLEMQKYAEGLMPPAALAYPPYQPQGYEYQCEDEEEDIYSYALLDRPGTPFRENE</sequence>
<dbReference type="AlphaFoldDB" id="A0ABD1WVB0"/>
<name>A0ABD1WVB0_9LAMI</name>
<dbReference type="Proteomes" id="UP001604277">
    <property type="component" value="Unassembled WGS sequence"/>
</dbReference>
<evidence type="ECO:0000256" key="1">
    <source>
        <dbReference type="SAM" id="MobiDB-lite"/>
    </source>
</evidence>
<comment type="caution">
    <text evidence="2">The sequence shown here is derived from an EMBL/GenBank/DDBJ whole genome shotgun (WGS) entry which is preliminary data.</text>
</comment>
<proteinExistence type="predicted"/>